<organism evidence="2">
    <name type="scientific">uncultured marine virus</name>
    <dbReference type="NCBI Taxonomy" id="186617"/>
    <lineage>
        <taxon>Viruses</taxon>
        <taxon>environmental samples</taxon>
    </lineage>
</organism>
<sequence>MAKAKKGRKSKKMQTWTQRRTMLDGSFPGDESYARIDIPASLSVMNNRLYRQGKVYQAKLDLNPKVALDNSGVTFRVFTLANNWRTHGAWKLAKEKYDAKYADEMEDIRVSQRAKWRDFRVGDGMVGIQELRPAFADDNAAALTSFDRLSGGSFPFSQVVDKTGVTRGFTWAQTGLATTYSLVDEYEAGGYDIETITPQDSTGSEPYATLFADDSAAEGSLFQTDGRLPPYQTDNGLVGSAPAPGLLVEVAQLGTTLGPQGGSATRLSTGYFDAPCGIVLIAAVNTADNLPQNIVMTVKEGSYKGVHALDM</sequence>
<accession>S4TF06</accession>
<name>S4TF06_9VIRU</name>
<feature type="region of interest" description="Disordered" evidence="1">
    <location>
        <begin position="1"/>
        <end position="23"/>
    </location>
</feature>
<reference evidence="2" key="1">
    <citation type="journal article" date="2013" name="ISME J.">
        <title>Previously unknown and highly divergent ssDNA viruses populate the oceans.</title>
        <authorList>
            <person name="Labonte J.M."/>
            <person name="Suttle C.A."/>
        </authorList>
    </citation>
    <scope>NUCLEOTIDE SEQUENCE</scope>
</reference>
<protein>
    <submittedName>
        <fullName evidence="2">Uncharacterized protein</fullName>
    </submittedName>
</protein>
<evidence type="ECO:0000313" key="2">
    <source>
        <dbReference type="EMBL" id="AGA18248.1"/>
    </source>
</evidence>
<dbReference type="EMBL" id="JX904079">
    <property type="protein sequence ID" value="AGA18248.1"/>
    <property type="molecule type" value="Genomic_DNA"/>
</dbReference>
<feature type="compositionally biased region" description="Basic residues" evidence="1">
    <location>
        <begin position="1"/>
        <end position="12"/>
    </location>
</feature>
<evidence type="ECO:0000256" key="1">
    <source>
        <dbReference type="SAM" id="MobiDB-lite"/>
    </source>
</evidence>
<proteinExistence type="predicted"/>